<dbReference type="EMBL" id="JAEPRJ010000001">
    <property type="protein sequence ID" value="MBK5898183.1"/>
    <property type="molecule type" value="Genomic_DNA"/>
</dbReference>
<keyword evidence="2" id="KW-1185">Reference proteome</keyword>
<gene>
    <name evidence="1" type="ORF">JJN12_10410</name>
</gene>
<sequence length="60" mass="7088">MKQLTNKEYEEYQKYKEDKLYGRLLTSDGLRLICAAENYDPEAIGKRMLEALAKIENKPY</sequence>
<accession>A0ABS1J208</accession>
<name>A0ABS1J208_9FIRM</name>
<evidence type="ECO:0000313" key="2">
    <source>
        <dbReference type="Proteomes" id="UP000604730"/>
    </source>
</evidence>
<protein>
    <submittedName>
        <fullName evidence="1">Cytochrome C</fullName>
    </submittedName>
</protein>
<dbReference type="RefSeq" id="WP_208429617.1">
    <property type="nucleotide sequence ID" value="NZ_JAEPRJ010000001.1"/>
</dbReference>
<reference evidence="1 2" key="1">
    <citation type="submission" date="2021-01" db="EMBL/GenBank/DDBJ databases">
        <title>Isolation and description of Catonella massiliensis sp. nov., a novel Catonella species, isolated from a stable periodontitis subject.</title>
        <authorList>
            <person name="Antezack A."/>
            <person name="Boxberger M."/>
            <person name="La Scola B."/>
            <person name="Monnet-Corti V."/>
        </authorList>
    </citation>
    <scope>NUCLEOTIDE SEQUENCE [LARGE SCALE GENOMIC DNA]</scope>
    <source>
        <strain evidence="1 2">Marseille-Q4567</strain>
    </source>
</reference>
<comment type="caution">
    <text evidence="1">The sequence shown here is derived from an EMBL/GenBank/DDBJ whole genome shotgun (WGS) entry which is preliminary data.</text>
</comment>
<evidence type="ECO:0000313" key="1">
    <source>
        <dbReference type="EMBL" id="MBK5898183.1"/>
    </source>
</evidence>
<proteinExistence type="predicted"/>
<dbReference type="Proteomes" id="UP000604730">
    <property type="component" value="Unassembled WGS sequence"/>
</dbReference>
<organism evidence="1 2">
    <name type="scientific">Catonella massiliensis</name>
    <dbReference type="NCBI Taxonomy" id="2799636"/>
    <lineage>
        <taxon>Bacteria</taxon>
        <taxon>Bacillati</taxon>
        <taxon>Bacillota</taxon>
        <taxon>Clostridia</taxon>
        <taxon>Lachnospirales</taxon>
        <taxon>Lachnospiraceae</taxon>
        <taxon>Catonella</taxon>
    </lineage>
</organism>